<dbReference type="Gene3D" id="1.20.1280.50">
    <property type="match status" value="1"/>
</dbReference>
<dbReference type="PANTHER" id="PTHR16008">
    <property type="entry name" value="F-BOX ONLY PROTEIN 4"/>
    <property type="match status" value="1"/>
</dbReference>
<reference evidence="2" key="1">
    <citation type="submission" date="2022-08" db="EMBL/GenBank/DDBJ databases">
        <authorList>
            <person name="Gutierrez-Valencia J."/>
        </authorList>
    </citation>
    <scope>NUCLEOTIDE SEQUENCE</scope>
</reference>
<dbReference type="Pfam" id="PF12937">
    <property type="entry name" value="F-box-like"/>
    <property type="match status" value="1"/>
</dbReference>
<dbReference type="GO" id="GO:0019005">
    <property type="term" value="C:SCF ubiquitin ligase complex"/>
    <property type="evidence" value="ECO:0007669"/>
    <property type="project" value="TreeGrafter"/>
</dbReference>
<accession>A0AAV0S1E7</accession>
<dbReference type="AlphaFoldDB" id="A0AAV0S1E7"/>
<dbReference type="GO" id="GO:0031146">
    <property type="term" value="P:SCF-dependent proteasomal ubiquitin-dependent protein catabolic process"/>
    <property type="evidence" value="ECO:0007669"/>
    <property type="project" value="InterPro"/>
</dbReference>
<organism evidence="2 3">
    <name type="scientific">Linum tenue</name>
    <dbReference type="NCBI Taxonomy" id="586396"/>
    <lineage>
        <taxon>Eukaryota</taxon>
        <taxon>Viridiplantae</taxon>
        <taxon>Streptophyta</taxon>
        <taxon>Embryophyta</taxon>
        <taxon>Tracheophyta</taxon>
        <taxon>Spermatophyta</taxon>
        <taxon>Magnoliopsida</taxon>
        <taxon>eudicotyledons</taxon>
        <taxon>Gunneridae</taxon>
        <taxon>Pentapetalae</taxon>
        <taxon>rosids</taxon>
        <taxon>fabids</taxon>
        <taxon>Malpighiales</taxon>
        <taxon>Linaceae</taxon>
        <taxon>Linum</taxon>
    </lineage>
</organism>
<dbReference type="InterPro" id="IPR001810">
    <property type="entry name" value="F-box_dom"/>
</dbReference>
<keyword evidence="3" id="KW-1185">Reference proteome</keyword>
<dbReference type="SUPFAM" id="SSF81383">
    <property type="entry name" value="F-box domain"/>
    <property type="match status" value="1"/>
</dbReference>
<proteinExistence type="predicted"/>
<comment type="caution">
    <text evidence="2">The sequence shown here is derived from an EMBL/GenBank/DDBJ whole genome shotgun (WGS) entry which is preliminary data.</text>
</comment>
<feature type="domain" description="F-box" evidence="1">
    <location>
        <begin position="7"/>
        <end position="53"/>
    </location>
</feature>
<dbReference type="Proteomes" id="UP001154282">
    <property type="component" value="Unassembled WGS sequence"/>
</dbReference>
<gene>
    <name evidence="2" type="ORF">LITE_LOCUS51084</name>
</gene>
<protein>
    <recommendedName>
        <fullName evidence="1">F-box domain-containing protein</fullName>
    </recommendedName>
</protein>
<dbReference type="PROSITE" id="PS50181">
    <property type="entry name" value="FBOX"/>
    <property type="match status" value="1"/>
</dbReference>
<sequence>MNESASSLENGLLPFDVCVKIASYLPVLDVCVLSRCSRYWRELCSSDSIWESLARRRWPSAAFPRDSSSLVTEWWREVYAGKHREMARRAGAVVGFVNQSCGAESMEVGDYVEAIGELSSLEFAFADVRMFLFKPHLSVLLNLVALHYSISCLQLPAWEVVEALKGCWISERQVCVKWWKLGRWFYGFRMMDETHSRRLTLADLPTKKGMEVLGVLHRGAIHEVLRVVICVSSGGTSSSPWPHSSTQSD</sequence>
<evidence type="ECO:0000259" key="1">
    <source>
        <dbReference type="PROSITE" id="PS50181"/>
    </source>
</evidence>
<evidence type="ECO:0000313" key="3">
    <source>
        <dbReference type="Proteomes" id="UP001154282"/>
    </source>
</evidence>
<dbReference type="InterPro" id="IPR036047">
    <property type="entry name" value="F-box-like_dom_sf"/>
</dbReference>
<name>A0AAV0S1E7_9ROSI</name>
<evidence type="ECO:0000313" key="2">
    <source>
        <dbReference type="EMBL" id="CAI0626948.1"/>
    </source>
</evidence>
<dbReference type="EMBL" id="CAMGYJ010000011">
    <property type="protein sequence ID" value="CAI0626948.1"/>
    <property type="molecule type" value="Genomic_DNA"/>
</dbReference>
<dbReference type="PANTHER" id="PTHR16008:SF4">
    <property type="entry name" value="F-BOX ONLY PROTEIN 4"/>
    <property type="match status" value="1"/>
</dbReference>
<dbReference type="GO" id="GO:0000209">
    <property type="term" value="P:protein polyubiquitination"/>
    <property type="evidence" value="ECO:0007669"/>
    <property type="project" value="TreeGrafter"/>
</dbReference>
<dbReference type="SMART" id="SM00256">
    <property type="entry name" value="FBOX"/>
    <property type="match status" value="1"/>
</dbReference>
<dbReference type="InterPro" id="IPR039588">
    <property type="entry name" value="FBXO4"/>
</dbReference>